<dbReference type="Proteomes" id="UP000499080">
    <property type="component" value="Unassembled WGS sequence"/>
</dbReference>
<reference evidence="2 3" key="1">
    <citation type="journal article" date="2019" name="Sci. Rep.">
        <title>Orb-weaving spider Araneus ventricosus genome elucidates the spidroin gene catalogue.</title>
        <authorList>
            <person name="Kono N."/>
            <person name="Nakamura H."/>
            <person name="Ohtoshi R."/>
            <person name="Moran D.A.P."/>
            <person name="Shinohara A."/>
            <person name="Yoshida Y."/>
            <person name="Fujiwara M."/>
            <person name="Mori M."/>
            <person name="Tomita M."/>
            <person name="Arakawa K."/>
        </authorList>
    </citation>
    <scope>NUCLEOTIDE SEQUENCE [LARGE SCALE GENOMIC DNA]</scope>
</reference>
<protein>
    <submittedName>
        <fullName evidence="2">Uncharacterized protein</fullName>
    </submittedName>
</protein>
<dbReference type="EMBL" id="BGPR01054162">
    <property type="protein sequence ID" value="GBO30935.1"/>
    <property type="molecule type" value="Genomic_DNA"/>
</dbReference>
<evidence type="ECO:0000256" key="1">
    <source>
        <dbReference type="SAM" id="MobiDB-lite"/>
    </source>
</evidence>
<evidence type="ECO:0000313" key="3">
    <source>
        <dbReference type="Proteomes" id="UP000499080"/>
    </source>
</evidence>
<name>A0A4Y2W151_ARAVE</name>
<sequence length="157" mass="17617">MTRTTPNLAPPSPNFHATPTGGRLTTTCDLTCNRPADLQWNRVSNMEPSGPTAETLPLGHHVLKTSRNVQLLCDLGSVDLHSPSCSGLEPDHYCLGIARGLFWYPRLGWVPHVNNGTQPNRGYQNRPPRVMNDQKVPRSMEQRIVIKFLLWRKCPVV</sequence>
<organism evidence="2 3">
    <name type="scientific">Araneus ventricosus</name>
    <name type="common">Orbweaver spider</name>
    <name type="synonym">Epeira ventricosa</name>
    <dbReference type="NCBI Taxonomy" id="182803"/>
    <lineage>
        <taxon>Eukaryota</taxon>
        <taxon>Metazoa</taxon>
        <taxon>Ecdysozoa</taxon>
        <taxon>Arthropoda</taxon>
        <taxon>Chelicerata</taxon>
        <taxon>Arachnida</taxon>
        <taxon>Araneae</taxon>
        <taxon>Araneomorphae</taxon>
        <taxon>Entelegynae</taxon>
        <taxon>Araneoidea</taxon>
        <taxon>Araneidae</taxon>
        <taxon>Araneus</taxon>
    </lineage>
</organism>
<keyword evidence="3" id="KW-1185">Reference proteome</keyword>
<dbReference type="AlphaFoldDB" id="A0A4Y2W151"/>
<feature type="region of interest" description="Disordered" evidence="1">
    <location>
        <begin position="1"/>
        <end position="21"/>
    </location>
</feature>
<comment type="caution">
    <text evidence="2">The sequence shown here is derived from an EMBL/GenBank/DDBJ whole genome shotgun (WGS) entry which is preliminary data.</text>
</comment>
<gene>
    <name evidence="2" type="ORF">AVEN_62394_1</name>
</gene>
<proteinExistence type="predicted"/>
<evidence type="ECO:0000313" key="2">
    <source>
        <dbReference type="EMBL" id="GBO30935.1"/>
    </source>
</evidence>
<accession>A0A4Y2W151</accession>